<organism evidence="1">
    <name type="scientific">Kuenenia stuttgartiensis</name>
    <dbReference type="NCBI Taxonomy" id="174633"/>
    <lineage>
        <taxon>Bacteria</taxon>
        <taxon>Pseudomonadati</taxon>
        <taxon>Planctomycetota</taxon>
        <taxon>Candidatus Brocadiia</taxon>
        <taxon>Candidatus Brocadiales</taxon>
        <taxon>Candidatus Brocadiaceae</taxon>
        <taxon>Candidatus Kuenenia</taxon>
    </lineage>
</organism>
<name>Q1Q164_KUEST</name>
<gene>
    <name evidence="1" type="ORF">kuste2995</name>
</gene>
<protein>
    <submittedName>
        <fullName evidence="1">Uncharacterized protein</fullName>
    </submittedName>
</protein>
<evidence type="ECO:0000313" key="1">
    <source>
        <dbReference type="EMBL" id="CAJ73749.1"/>
    </source>
</evidence>
<reference evidence="1" key="1">
    <citation type="journal article" date="2006" name="Nature">
        <title>Deciphering the evolution and metabolism of an anammox bacterium from a community genome.</title>
        <authorList>
            <person name="Strous M."/>
            <person name="Pelletier E."/>
            <person name="Mangenot S."/>
            <person name="Rattei T."/>
            <person name="Lehner A."/>
            <person name="Taylor M.W."/>
            <person name="Horn M."/>
            <person name="Daims H."/>
            <person name="Bartol-Mavel D."/>
            <person name="Wincker P."/>
            <person name="Barbe V."/>
            <person name="Fonknechten N."/>
            <person name="Vallenet D."/>
            <person name="Segurens B."/>
            <person name="Schenowitz-Truong C."/>
            <person name="Medigue C."/>
            <person name="Collingro A."/>
            <person name="Snel B."/>
            <person name="Dutilh B.E."/>
            <person name="OpDenCamp H.J.M."/>
            <person name="vanDerDrift C."/>
            <person name="Cirpus I."/>
            <person name="vanDePas-Schoonen K.T."/>
            <person name="Harhangi H.R."/>
            <person name="vanNiftrik L."/>
            <person name="Schmid M."/>
            <person name="Keltjens J."/>
            <person name="vanDeVossenberg J."/>
            <person name="Kartal B."/>
            <person name="Meier H."/>
            <person name="Frishman D."/>
            <person name="Huynen M.A."/>
            <person name="Mewes H."/>
            <person name="Weissenbach J."/>
            <person name="Jetten M.S.M."/>
            <person name="Wagner M."/>
            <person name="LePaslier D."/>
        </authorList>
    </citation>
    <scope>NUCLEOTIDE SEQUENCE</scope>
</reference>
<proteinExistence type="predicted"/>
<sequence>MQFNFYLINRKSFVKKKIYDSIDFFCFWRICKISTLQWLGITITIFQKMVKSWVN</sequence>
<reference evidence="1" key="2">
    <citation type="submission" date="2006-01" db="EMBL/GenBank/DDBJ databases">
        <authorList>
            <person name="Genoscope"/>
        </authorList>
    </citation>
    <scope>NUCLEOTIDE SEQUENCE</scope>
</reference>
<accession>Q1Q164</accession>
<dbReference type="EMBL" id="CT573071">
    <property type="protein sequence ID" value="CAJ73749.1"/>
    <property type="molecule type" value="Genomic_DNA"/>
</dbReference>
<dbReference type="AlphaFoldDB" id="Q1Q164"/>